<keyword evidence="6" id="KW-0175">Coiled coil</keyword>
<dbReference type="PIRSF" id="PIRSF038471">
    <property type="entry name" value="MreC"/>
    <property type="match status" value="1"/>
</dbReference>
<evidence type="ECO:0000256" key="5">
    <source>
        <dbReference type="PIRNR" id="PIRNR038471"/>
    </source>
</evidence>
<gene>
    <name evidence="8" type="primary">mreC</name>
    <name evidence="8" type="ORF">H9968_06585</name>
</gene>
<evidence type="ECO:0000256" key="3">
    <source>
        <dbReference type="ARBA" id="ARBA00022960"/>
    </source>
</evidence>
<dbReference type="PANTHER" id="PTHR34138">
    <property type="entry name" value="CELL SHAPE-DETERMINING PROTEIN MREC"/>
    <property type="match status" value="1"/>
</dbReference>
<keyword evidence="3 5" id="KW-0133">Cell shape</keyword>
<evidence type="ECO:0000256" key="1">
    <source>
        <dbReference type="ARBA" id="ARBA00009369"/>
    </source>
</evidence>
<feature type="domain" description="Rod shape-determining protein MreC beta-barrel core" evidence="7">
    <location>
        <begin position="125"/>
        <end position="275"/>
    </location>
</feature>
<evidence type="ECO:0000313" key="8">
    <source>
        <dbReference type="EMBL" id="HIZ39574.1"/>
    </source>
</evidence>
<comment type="similarity">
    <text evidence="1 5">Belongs to the MreC family.</text>
</comment>
<dbReference type="Gene3D" id="2.40.10.340">
    <property type="entry name" value="Rod shape-determining protein MreC, domain 1"/>
    <property type="match status" value="1"/>
</dbReference>
<comment type="function">
    <text evidence="5">Involved in formation and maintenance of cell shape.</text>
</comment>
<evidence type="ECO:0000313" key="9">
    <source>
        <dbReference type="Proteomes" id="UP000824049"/>
    </source>
</evidence>
<dbReference type="InterPro" id="IPR055342">
    <property type="entry name" value="MreC_beta-barrel_core"/>
</dbReference>
<dbReference type="GO" id="GO:0005886">
    <property type="term" value="C:plasma membrane"/>
    <property type="evidence" value="ECO:0007669"/>
    <property type="project" value="TreeGrafter"/>
</dbReference>
<evidence type="ECO:0000259" key="7">
    <source>
        <dbReference type="Pfam" id="PF04085"/>
    </source>
</evidence>
<sequence length="289" mass="31574">MKHRRNFQFSPKMLLIVLTVICMLLVSVSVLFKDVTRPFTNIVAAVVIPMQDGINSVGVWVSDRFTSMQSMEELRTENEQLRQQVENLTQQNESLQSDQQELEDLRSLFSLSQQYANYTKVGARVISSGSGNWYENFIINKGSDDGIAVNMNVLAGDGLVGIVTEVGSNYAKVQSIISDDSNVSAMSVNTSDTCVVRGNSQSARRDGVIDVTYISKDATMVDGDELVTSNISSKYLPGLKIGTVSGIEMDSSNLTKSAVITPVVDFQHIDEVLVITQLKEVPAGSETAD</sequence>
<feature type="coiled-coil region" evidence="6">
    <location>
        <begin position="68"/>
        <end position="108"/>
    </location>
</feature>
<dbReference type="InterPro" id="IPR042177">
    <property type="entry name" value="Cell/Rod_1"/>
</dbReference>
<evidence type="ECO:0000256" key="6">
    <source>
        <dbReference type="SAM" id="Coils"/>
    </source>
</evidence>
<comment type="caution">
    <text evidence="8">The sequence shown here is derived from an EMBL/GenBank/DDBJ whole genome shotgun (WGS) entry which is preliminary data.</text>
</comment>
<accession>A0A9D2EL11</accession>
<dbReference type="Pfam" id="PF04085">
    <property type="entry name" value="MreC"/>
    <property type="match status" value="1"/>
</dbReference>
<evidence type="ECO:0000256" key="4">
    <source>
        <dbReference type="ARBA" id="ARBA00032089"/>
    </source>
</evidence>
<name>A0A9D2EL11_9FIRM</name>
<dbReference type="EMBL" id="DXBR01000057">
    <property type="protein sequence ID" value="HIZ39574.1"/>
    <property type="molecule type" value="Genomic_DNA"/>
</dbReference>
<organism evidence="8 9">
    <name type="scientific">Candidatus Anaerobutyricum stercoris</name>
    <dbReference type="NCBI Taxonomy" id="2838457"/>
    <lineage>
        <taxon>Bacteria</taxon>
        <taxon>Bacillati</taxon>
        <taxon>Bacillota</taxon>
        <taxon>Clostridia</taxon>
        <taxon>Lachnospirales</taxon>
        <taxon>Lachnospiraceae</taxon>
        <taxon>Anaerobutyricum</taxon>
    </lineage>
</organism>
<evidence type="ECO:0000256" key="2">
    <source>
        <dbReference type="ARBA" id="ARBA00013855"/>
    </source>
</evidence>
<dbReference type="Gene3D" id="2.40.10.350">
    <property type="entry name" value="Rod shape-determining protein MreC, domain 2"/>
    <property type="match status" value="1"/>
</dbReference>
<dbReference type="Proteomes" id="UP000824049">
    <property type="component" value="Unassembled WGS sequence"/>
</dbReference>
<protein>
    <recommendedName>
        <fullName evidence="2 5">Cell shape-determining protein MreC</fullName>
    </recommendedName>
    <alternativeName>
        <fullName evidence="4 5">Cell shape protein MreC</fullName>
    </alternativeName>
</protein>
<dbReference type="InterPro" id="IPR042175">
    <property type="entry name" value="Cell/Rod_MreC_2"/>
</dbReference>
<proteinExistence type="inferred from homology"/>
<reference evidence="8" key="2">
    <citation type="submission" date="2021-04" db="EMBL/GenBank/DDBJ databases">
        <authorList>
            <person name="Gilroy R."/>
        </authorList>
    </citation>
    <scope>NUCLEOTIDE SEQUENCE</scope>
    <source>
        <strain evidence="8">CHK179-28034</strain>
    </source>
</reference>
<dbReference type="InterPro" id="IPR007221">
    <property type="entry name" value="MreC"/>
</dbReference>
<dbReference type="GO" id="GO:0008360">
    <property type="term" value="P:regulation of cell shape"/>
    <property type="evidence" value="ECO:0007669"/>
    <property type="project" value="UniProtKB-KW"/>
</dbReference>
<reference evidence="8" key="1">
    <citation type="journal article" date="2021" name="PeerJ">
        <title>Extensive microbial diversity within the chicken gut microbiome revealed by metagenomics and culture.</title>
        <authorList>
            <person name="Gilroy R."/>
            <person name="Ravi A."/>
            <person name="Getino M."/>
            <person name="Pursley I."/>
            <person name="Horton D.L."/>
            <person name="Alikhan N.F."/>
            <person name="Baker D."/>
            <person name="Gharbi K."/>
            <person name="Hall N."/>
            <person name="Watson M."/>
            <person name="Adriaenssens E.M."/>
            <person name="Foster-Nyarko E."/>
            <person name="Jarju S."/>
            <person name="Secka A."/>
            <person name="Antonio M."/>
            <person name="Oren A."/>
            <person name="Chaudhuri R.R."/>
            <person name="La Ragione R."/>
            <person name="Hildebrand F."/>
            <person name="Pallen M.J."/>
        </authorList>
    </citation>
    <scope>NUCLEOTIDE SEQUENCE</scope>
    <source>
        <strain evidence="8">CHK179-28034</strain>
    </source>
</reference>
<dbReference type="AlphaFoldDB" id="A0A9D2EL11"/>
<dbReference type="NCBIfam" id="TIGR00219">
    <property type="entry name" value="mreC"/>
    <property type="match status" value="1"/>
</dbReference>
<dbReference type="PANTHER" id="PTHR34138:SF1">
    <property type="entry name" value="CELL SHAPE-DETERMINING PROTEIN MREC"/>
    <property type="match status" value="1"/>
</dbReference>